<organism evidence="1 2">
    <name type="scientific">Austropuccinia psidii MF-1</name>
    <dbReference type="NCBI Taxonomy" id="1389203"/>
    <lineage>
        <taxon>Eukaryota</taxon>
        <taxon>Fungi</taxon>
        <taxon>Dikarya</taxon>
        <taxon>Basidiomycota</taxon>
        <taxon>Pucciniomycotina</taxon>
        <taxon>Pucciniomycetes</taxon>
        <taxon>Pucciniales</taxon>
        <taxon>Sphaerophragmiaceae</taxon>
        <taxon>Austropuccinia</taxon>
    </lineage>
</organism>
<sequence length="327" mass="36216">MSTRNEKAGPVAVCPNNGTNVNTLFVYAELSNKVHQRDAVEKFDSIGWHDCKLHYCTAFALPRSIHLQKCTAYYSETFAGAATSDIVSASPWYKRPSSTNKPFTFFLTRSTLFKLTHCCPSFTNFNCFVFRCRALYAPSEISPAFFPQQQPMLVMLSDKHTRNVFLLLAPSDHAAKGVLAQAALARTPLWLTMMKPYLSTNGHQDPKQANGNDSGQLALSPQVLICPPLLGHHPMVTSLLDRSKVIIRPMKDGDGKKTFKLGPIVTMSCHQGDSNVKIICIASKPHGNPLQALVAPDGQRNYSANPPEQKSHLFLAQVHPPNHLRTF</sequence>
<comment type="caution">
    <text evidence="1">The sequence shown here is derived from an EMBL/GenBank/DDBJ whole genome shotgun (WGS) entry which is preliminary data.</text>
</comment>
<proteinExistence type="predicted"/>
<evidence type="ECO:0000313" key="1">
    <source>
        <dbReference type="EMBL" id="MBW0558216.1"/>
    </source>
</evidence>
<dbReference type="Proteomes" id="UP000765509">
    <property type="component" value="Unassembled WGS sequence"/>
</dbReference>
<name>A0A9Q3PFI3_9BASI</name>
<reference evidence="1" key="1">
    <citation type="submission" date="2021-03" db="EMBL/GenBank/DDBJ databases">
        <title>Draft genome sequence of rust myrtle Austropuccinia psidii MF-1, a brazilian biotype.</title>
        <authorList>
            <person name="Quecine M.C."/>
            <person name="Pachon D.M.R."/>
            <person name="Bonatelli M.L."/>
            <person name="Correr F.H."/>
            <person name="Franceschini L.M."/>
            <person name="Leite T.F."/>
            <person name="Margarido G.R.A."/>
            <person name="Almeida C.A."/>
            <person name="Ferrarezi J.A."/>
            <person name="Labate C.A."/>
        </authorList>
    </citation>
    <scope>NUCLEOTIDE SEQUENCE</scope>
    <source>
        <strain evidence="1">MF-1</strain>
    </source>
</reference>
<accession>A0A9Q3PFI3</accession>
<dbReference type="AlphaFoldDB" id="A0A9Q3PFI3"/>
<protein>
    <submittedName>
        <fullName evidence="1">Uncharacterized protein</fullName>
    </submittedName>
</protein>
<keyword evidence="2" id="KW-1185">Reference proteome</keyword>
<evidence type="ECO:0000313" key="2">
    <source>
        <dbReference type="Proteomes" id="UP000765509"/>
    </source>
</evidence>
<gene>
    <name evidence="1" type="ORF">O181_097931</name>
</gene>
<dbReference type="EMBL" id="AVOT02066400">
    <property type="protein sequence ID" value="MBW0558216.1"/>
    <property type="molecule type" value="Genomic_DNA"/>
</dbReference>